<dbReference type="Proteomes" id="UP000070107">
    <property type="component" value="Unassembled WGS sequence"/>
</dbReference>
<dbReference type="AlphaFoldDB" id="A0A135HTK5"/>
<accession>A0A135HTK5</accession>
<gene>
    <name evidence="1" type="ORF">ATN84_10675</name>
</gene>
<reference evidence="1 2" key="1">
    <citation type="submission" date="2015-11" db="EMBL/GenBank/DDBJ databases">
        <title>Draft genome sequence of Paramesorhizobium deserti A-3-E, a strain highly resistant to diverse beta-lactam antibiotics.</title>
        <authorList>
            <person name="Lv R."/>
            <person name="Yang X."/>
            <person name="Fang N."/>
            <person name="Guo J."/>
            <person name="Luo X."/>
            <person name="Peng F."/>
            <person name="Yang R."/>
            <person name="Cui Y."/>
            <person name="Fang C."/>
            <person name="Song Y."/>
        </authorList>
    </citation>
    <scope>NUCLEOTIDE SEQUENCE [LARGE SCALE GENOMIC DNA]</scope>
    <source>
        <strain evidence="1 2">A-3-E</strain>
    </source>
</reference>
<keyword evidence="2" id="KW-1185">Reference proteome</keyword>
<dbReference type="SUPFAM" id="SSF103515">
    <property type="entry name" value="Autotransporter"/>
    <property type="match status" value="1"/>
</dbReference>
<dbReference type="Gene3D" id="2.40.128.130">
    <property type="entry name" value="Autotransporter beta-domain"/>
    <property type="match status" value="1"/>
</dbReference>
<evidence type="ECO:0000313" key="2">
    <source>
        <dbReference type="Proteomes" id="UP000070107"/>
    </source>
</evidence>
<dbReference type="EMBL" id="LNTU01000023">
    <property type="protein sequence ID" value="KXF76526.1"/>
    <property type="molecule type" value="Genomic_DNA"/>
</dbReference>
<dbReference type="STRING" id="1494590.ATN84_10675"/>
<sequence length="121" mass="13778">MLKCNYDVERYYYAPSRKSPIVALDDHWLLTPQAQLTYAALDLDGNASLHRQFLGRARWSVSGERFTTAKENVWAEIGAGGTYNWNDGRYGMFAKLAAQSTLEQFAENYTISGNIAFKVKW</sequence>
<comment type="caution">
    <text evidence="1">The sequence shown here is derived from an EMBL/GenBank/DDBJ whole genome shotgun (WGS) entry which is preliminary data.</text>
</comment>
<protein>
    <recommendedName>
        <fullName evidence="3">Autotransporter domain-containing protein</fullName>
    </recommendedName>
</protein>
<evidence type="ECO:0000313" key="1">
    <source>
        <dbReference type="EMBL" id="KXF76526.1"/>
    </source>
</evidence>
<proteinExistence type="predicted"/>
<name>A0A135HTK5_9HYPH</name>
<dbReference type="InterPro" id="IPR036709">
    <property type="entry name" value="Autotransporte_beta_dom_sf"/>
</dbReference>
<organism evidence="1 2">
    <name type="scientific">Paramesorhizobium deserti</name>
    <dbReference type="NCBI Taxonomy" id="1494590"/>
    <lineage>
        <taxon>Bacteria</taxon>
        <taxon>Pseudomonadati</taxon>
        <taxon>Pseudomonadota</taxon>
        <taxon>Alphaproteobacteria</taxon>
        <taxon>Hyphomicrobiales</taxon>
        <taxon>Phyllobacteriaceae</taxon>
        <taxon>Paramesorhizobium</taxon>
    </lineage>
</organism>
<evidence type="ECO:0008006" key="3">
    <source>
        <dbReference type="Google" id="ProtNLM"/>
    </source>
</evidence>